<organism evidence="1 2">
    <name type="scientific">Brachionus plicatilis</name>
    <name type="common">Marine rotifer</name>
    <name type="synonym">Brachionus muelleri</name>
    <dbReference type="NCBI Taxonomy" id="10195"/>
    <lineage>
        <taxon>Eukaryota</taxon>
        <taxon>Metazoa</taxon>
        <taxon>Spiralia</taxon>
        <taxon>Gnathifera</taxon>
        <taxon>Rotifera</taxon>
        <taxon>Eurotatoria</taxon>
        <taxon>Monogononta</taxon>
        <taxon>Pseudotrocha</taxon>
        <taxon>Ploima</taxon>
        <taxon>Brachionidae</taxon>
        <taxon>Brachionus</taxon>
    </lineage>
</organism>
<proteinExistence type="predicted"/>
<comment type="caution">
    <text evidence="1">The sequence shown here is derived from an EMBL/GenBank/DDBJ whole genome shotgun (WGS) entry which is preliminary data.</text>
</comment>
<dbReference type="AlphaFoldDB" id="A0A3M7Q7R9"/>
<keyword evidence="2" id="KW-1185">Reference proteome</keyword>
<sequence>MNNSFEELDNFLKTGRVSHKHRVVLNSESNSASMNSFSYPSRNQSFYIQSDSITHRRETPNLPNINNPIQQPIQPSFQPYQKFVTLPNFYETSRAFIPAESQSSFLKSNSQNKLTSQSQFFPPLAAQNLPVPSYGMTIQSPYYQAYPSVQYVTDKSASYPNVKTVIVQPRAKPKFIYEKIDPRFKRYAFD</sequence>
<accession>A0A3M7Q7R9</accession>
<evidence type="ECO:0000313" key="2">
    <source>
        <dbReference type="Proteomes" id="UP000276133"/>
    </source>
</evidence>
<dbReference type="Proteomes" id="UP000276133">
    <property type="component" value="Unassembled WGS sequence"/>
</dbReference>
<evidence type="ECO:0000313" key="1">
    <source>
        <dbReference type="EMBL" id="RNA07041.1"/>
    </source>
</evidence>
<gene>
    <name evidence="1" type="ORF">BpHYR1_001141</name>
</gene>
<protein>
    <submittedName>
        <fullName evidence="1">Uncharacterized protein</fullName>
    </submittedName>
</protein>
<dbReference type="EMBL" id="REGN01007181">
    <property type="protein sequence ID" value="RNA07041.1"/>
    <property type="molecule type" value="Genomic_DNA"/>
</dbReference>
<reference evidence="1 2" key="1">
    <citation type="journal article" date="2018" name="Sci. Rep.">
        <title>Genomic signatures of local adaptation to the degree of environmental predictability in rotifers.</title>
        <authorList>
            <person name="Franch-Gras L."/>
            <person name="Hahn C."/>
            <person name="Garcia-Roger E.M."/>
            <person name="Carmona M.J."/>
            <person name="Serra M."/>
            <person name="Gomez A."/>
        </authorList>
    </citation>
    <scope>NUCLEOTIDE SEQUENCE [LARGE SCALE GENOMIC DNA]</scope>
    <source>
        <strain evidence="1">HYR1</strain>
    </source>
</reference>
<dbReference type="OrthoDB" id="10157895at2759"/>
<name>A0A3M7Q7R9_BRAPC</name>